<sequence length="660" mass="74483">MSRDVLQQEIRSNSEVVDELCKTSDEEQGGDTDEEPELLFSEVDASDWHSDDTFDEEASSEASSSAAASKDRGRGRERGRSSDRWRGRRRSSEGLRGRGKNSDGVRGRGRGRERGRSSDRGRGRRRSSEGLGRRGRSRNSGRGREISNGRGRSTGQGRGRQEGRFSSGSAGRWHTPEEADIPPPETKFRPARTPGPQVIQTDSYSPLELFQLFFSTSVCETIIQNSNTYAAGHVETARRLRQDMSLKDFFSFLSITLYMGVVKLPAVTDYWKGSRLYGLRFPSSVMSCRKFLAISSALHLSDPKVDAENEKKKGTPAFDRLCKLKPLYNQIREGCKSFYQPHQNIVIDERMVASKARISLKQYMKDKPTKWHYKLFVLPDSQNAYTWDFFIYEGKSPVAQNPQNKGLSYESVMALVDEKVLGSGYKLYVDNFYTSPLLFRELLKKNIWACGTIRSNRVGFPQTTLNRLPKNAPRGSIRWKRDNQLLFIEWKDTREVLMCSSLHSANGGQTVQRRVKTGDGQWTTMTIPIPTVVSDYNKSMGGVDTSDALIELYSAARKTRKCCQRIHNPPAAGCNAKQEGKEFREALIQEFADWMPPPAPPASHNSAGHTPKHITPSSKYRRRCKMCHQKTPVICCGCDLPLCFLPKRDCFSGWHCGESA</sequence>
<accession>A0ABQ8L3H2</accession>
<protein>
    <submittedName>
        <fullName evidence="3">PiggyBac transposable element-derived protein 4</fullName>
    </submittedName>
</protein>
<organism evidence="3 4">
    <name type="scientific">Labeo rohita</name>
    <name type="common">Indian major carp</name>
    <name type="synonym">Cyprinus rohita</name>
    <dbReference type="NCBI Taxonomy" id="84645"/>
    <lineage>
        <taxon>Eukaryota</taxon>
        <taxon>Metazoa</taxon>
        <taxon>Chordata</taxon>
        <taxon>Craniata</taxon>
        <taxon>Vertebrata</taxon>
        <taxon>Euteleostomi</taxon>
        <taxon>Actinopterygii</taxon>
        <taxon>Neopterygii</taxon>
        <taxon>Teleostei</taxon>
        <taxon>Ostariophysi</taxon>
        <taxon>Cypriniformes</taxon>
        <taxon>Cyprinidae</taxon>
        <taxon>Labeoninae</taxon>
        <taxon>Labeonini</taxon>
        <taxon>Labeo</taxon>
    </lineage>
</organism>
<evidence type="ECO:0000259" key="2">
    <source>
        <dbReference type="Pfam" id="PF13843"/>
    </source>
</evidence>
<name>A0ABQ8L3H2_LABRO</name>
<dbReference type="Pfam" id="PF13843">
    <property type="entry name" value="DDE_Tnp_1_7"/>
    <property type="match status" value="1"/>
</dbReference>
<feature type="compositionally biased region" description="Acidic residues" evidence="1">
    <location>
        <begin position="26"/>
        <end position="37"/>
    </location>
</feature>
<keyword evidence="4" id="KW-1185">Reference proteome</keyword>
<dbReference type="Proteomes" id="UP000830375">
    <property type="component" value="Unassembled WGS sequence"/>
</dbReference>
<feature type="region of interest" description="Disordered" evidence="1">
    <location>
        <begin position="1"/>
        <end position="196"/>
    </location>
</feature>
<dbReference type="EMBL" id="JACTAM010002297">
    <property type="protein sequence ID" value="KAI2645260.1"/>
    <property type="molecule type" value="Genomic_DNA"/>
</dbReference>
<feature type="domain" description="PiggyBac transposable element-derived protein" evidence="2">
    <location>
        <begin position="205"/>
        <end position="565"/>
    </location>
</feature>
<dbReference type="PANTHER" id="PTHR46599:SF3">
    <property type="entry name" value="PIGGYBAC TRANSPOSABLE ELEMENT-DERIVED PROTEIN 4"/>
    <property type="match status" value="1"/>
</dbReference>
<gene>
    <name evidence="3" type="ORF">H4Q32_030051</name>
</gene>
<evidence type="ECO:0000313" key="3">
    <source>
        <dbReference type="EMBL" id="KAI2645260.1"/>
    </source>
</evidence>
<dbReference type="PANTHER" id="PTHR46599">
    <property type="entry name" value="PIGGYBAC TRANSPOSABLE ELEMENT-DERIVED PROTEIN 4"/>
    <property type="match status" value="1"/>
</dbReference>
<evidence type="ECO:0000256" key="1">
    <source>
        <dbReference type="SAM" id="MobiDB-lite"/>
    </source>
</evidence>
<comment type="caution">
    <text evidence="3">The sequence shown here is derived from an EMBL/GenBank/DDBJ whole genome shotgun (WGS) entry which is preliminary data.</text>
</comment>
<feature type="compositionally biased region" description="Basic and acidic residues" evidence="1">
    <location>
        <begin position="69"/>
        <end position="132"/>
    </location>
</feature>
<reference evidence="3 4" key="1">
    <citation type="submission" date="2022-01" db="EMBL/GenBank/DDBJ databases">
        <title>A high-quality chromosome-level genome assembly of rohu carp, Labeo rohita.</title>
        <authorList>
            <person name="Arick M.A. II"/>
            <person name="Hsu C.-Y."/>
            <person name="Magbanua Z."/>
            <person name="Pechanova O."/>
            <person name="Grover C."/>
            <person name="Miller E."/>
            <person name="Thrash A."/>
            <person name="Ezzel L."/>
            <person name="Alam S."/>
            <person name="Benzie J."/>
            <person name="Hamilton M."/>
            <person name="Karsi A."/>
            <person name="Lawrence M.L."/>
            <person name="Peterson D.G."/>
        </authorList>
    </citation>
    <scope>NUCLEOTIDE SEQUENCE [LARGE SCALE GENOMIC DNA]</scope>
    <source>
        <strain evidence="4">BAU-BD-2019</strain>
        <tissue evidence="3">Blood</tissue>
    </source>
</reference>
<evidence type="ECO:0000313" key="4">
    <source>
        <dbReference type="Proteomes" id="UP000830375"/>
    </source>
</evidence>
<dbReference type="InterPro" id="IPR029526">
    <property type="entry name" value="PGBD"/>
</dbReference>
<proteinExistence type="predicted"/>